<dbReference type="RefSeq" id="WP_071655992.1">
    <property type="nucleotide sequence ID" value="NZ_MLCF01000034.1"/>
</dbReference>
<accession>A0A1J7BX22</accession>
<gene>
    <name evidence="3" type="ORF">BIV57_07880</name>
</gene>
<feature type="signal peptide" evidence="2">
    <location>
        <begin position="1"/>
        <end position="22"/>
    </location>
</feature>
<proteinExistence type="predicted"/>
<keyword evidence="4" id="KW-1185">Reference proteome</keyword>
<dbReference type="AlphaFoldDB" id="A0A1J7BX22"/>
<dbReference type="PROSITE" id="PS51257">
    <property type="entry name" value="PROKAR_LIPOPROTEIN"/>
    <property type="match status" value="1"/>
</dbReference>
<keyword evidence="2" id="KW-0732">Signal</keyword>
<comment type="caution">
    <text evidence="3">The sequence shown here is derived from an EMBL/GenBank/DDBJ whole genome shotgun (WGS) entry which is preliminary data.</text>
</comment>
<feature type="chain" id="PRO_5009643803" description="Lipoprotein" evidence="2">
    <location>
        <begin position="23"/>
        <end position="193"/>
    </location>
</feature>
<name>A0A1J7BX22_9ACTN</name>
<feature type="compositionally biased region" description="Pro residues" evidence="1">
    <location>
        <begin position="184"/>
        <end position="193"/>
    </location>
</feature>
<organism evidence="3 4">
    <name type="scientific">Mangrovactinospora gilvigrisea</name>
    <dbReference type="NCBI Taxonomy" id="1428644"/>
    <lineage>
        <taxon>Bacteria</taxon>
        <taxon>Bacillati</taxon>
        <taxon>Actinomycetota</taxon>
        <taxon>Actinomycetes</taxon>
        <taxon>Kitasatosporales</taxon>
        <taxon>Streptomycetaceae</taxon>
        <taxon>Mangrovactinospora</taxon>
    </lineage>
</organism>
<evidence type="ECO:0000256" key="1">
    <source>
        <dbReference type="SAM" id="MobiDB-lite"/>
    </source>
</evidence>
<evidence type="ECO:0000313" key="3">
    <source>
        <dbReference type="EMBL" id="OIV38025.1"/>
    </source>
</evidence>
<evidence type="ECO:0000313" key="4">
    <source>
        <dbReference type="Proteomes" id="UP000243342"/>
    </source>
</evidence>
<dbReference type="STRING" id="1428644.BIV57_07880"/>
<reference evidence="3 4" key="1">
    <citation type="submission" date="2016-10" db="EMBL/GenBank/DDBJ databases">
        <title>Genome sequence of Streptomyces gilvigriseus MUSC 26.</title>
        <authorList>
            <person name="Lee L.-H."/>
            <person name="Ser H.-L."/>
        </authorList>
    </citation>
    <scope>NUCLEOTIDE SEQUENCE [LARGE SCALE GENOMIC DNA]</scope>
    <source>
        <strain evidence="3 4">MUSC 26</strain>
    </source>
</reference>
<dbReference type="Proteomes" id="UP000243342">
    <property type="component" value="Unassembled WGS sequence"/>
</dbReference>
<evidence type="ECO:0008006" key="5">
    <source>
        <dbReference type="Google" id="ProtNLM"/>
    </source>
</evidence>
<protein>
    <recommendedName>
        <fullName evidence="5">Lipoprotein</fullName>
    </recommendedName>
</protein>
<evidence type="ECO:0000256" key="2">
    <source>
        <dbReference type="SAM" id="SignalP"/>
    </source>
</evidence>
<dbReference type="EMBL" id="MLCF01000034">
    <property type="protein sequence ID" value="OIV38025.1"/>
    <property type="molecule type" value="Genomic_DNA"/>
</dbReference>
<sequence length="193" mass="19177">MSPRSGRGAAAALITAALVVGAAACGGGKSDSGGKSAAGDARKGAVAAYWNAYYAIGDAAQRRPDDGTFVACGGSSSDSLRYSAYMLLMGTSSKQPGFAAAVTQRLTAAGWHPAGTYQGLPSATRKGETAVLKPVKSQATASQPTIGLTVLSPCTKAGGAAKGLLDTYSSSADKLKSPTSSDPSPAPTAFPDR</sequence>
<feature type="region of interest" description="Disordered" evidence="1">
    <location>
        <begin position="171"/>
        <end position="193"/>
    </location>
</feature>